<dbReference type="AlphaFoldDB" id="A0A9E6XUM3"/>
<dbReference type="Pfam" id="PF13556">
    <property type="entry name" value="HTH_30"/>
    <property type="match status" value="1"/>
</dbReference>
<reference evidence="3" key="1">
    <citation type="journal article" date="2022" name="Int. J. Syst. Evol. Microbiol.">
        <title>Pseudomonas aegrilactucae sp. nov. and Pseudomonas morbosilactucae sp. nov., pathogens causing bacterial rot of lettuce in Japan.</title>
        <authorList>
            <person name="Sawada H."/>
            <person name="Fujikawa T."/>
            <person name="Satou M."/>
        </authorList>
    </citation>
    <scope>NUCLEOTIDE SEQUENCE</scope>
    <source>
        <strain evidence="3">0166_1</strain>
    </source>
</reference>
<keyword evidence="4" id="KW-1185">Reference proteome</keyword>
<dbReference type="Proteomes" id="UP001162834">
    <property type="component" value="Chromosome"/>
</dbReference>
<dbReference type="InterPro" id="IPR025736">
    <property type="entry name" value="PucR_C-HTH_dom"/>
</dbReference>
<gene>
    <name evidence="3" type="ORF">DSM104329_01146</name>
</gene>
<name>A0A9E6XUM3_9ACTN</name>
<dbReference type="PANTHER" id="PTHR33744:SF7">
    <property type="entry name" value="PUCR FAMILY TRANSCRIPTIONAL REGULATOR"/>
    <property type="match status" value="1"/>
</dbReference>
<evidence type="ECO:0000313" key="3">
    <source>
        <dbReference type="EMBL" id="UGS34764.1"/>
    </source>
</evidence>
<dbReference type="Gene3D" id="1.10.10.2840">
    <property type="entry name" value="PucR C-terminal helix-turn-helix domain"/>
    <property type="match status" value="1"/>
</dbReference>
<evidence type="ECO:0000259" key="2">
    <source>
        <dbReference type="Pfam" id="PF13556"/>
    </source>
</evidence>
<feature type="region of interest" description="Disordered" evidence="1">
    <location>
        <begin position="1"/>
        <end position="23"/>
    </location>
</feature>
<dbReference type="EMBL" id="CP087164">
    <property type="protein sequence ID" value="UGS34764.1"/>
    <property type="molecule type" value="Genomic_DNA"/>
</dbReference>
<dbReference type="KEGG" id="sbae:DSM104329_01146"/>
<evidence type="ECO:0000256" key="1">
    <source>
        <dbReference type="SAM" id="MobiDB-lite"/>
    </source>
</evidence>
<feature type="domain" description="PucR C-terminal helix-turn-helix" evidence="2">
    <location>
        <begin position="332"/>
        <end position="389"/>
    </location>
</feature>
<evidence type="ECO:0000313" key="4">
    <source>
        <dbReference type="Proteomes" id="UP001162834"/>
    </source>
</evidence>
<sequence length="404" mass="43329">MPAGTTATRGRVRNASGRFSRADPGQDWPGCWGDLVHAAVESEDPRRFAAAAARALGGPVGLVGGVDEIVGYAPDDADGRRALAVAAAVSTSATVPAGWQVVRIRDSAAPPGALAVKTDRTAEAEAPLLDLVATLFAEQLKRAGLLRAQTSALLDRLVSDPEFAARRARHDAGALGLTLADAYWPAVLRWDIAGTPAPVVDRIHREATRLVNGGLTATFVTRMVLLHPEGDPFPWFERVVGRVRGVAPASGAHAIAAEQAVALAELSSEVIKLDGLCGLGPRPETDRLVVSERQYALDRLLRRVCGTAEAQRFVEDRLGPLIAWDRQHHSDLLRVLEAALDFPRHDQAARRCYMHRNTFRHRLRLARHVLGDAPDDPDGRLAIHVALKLRGALGRRAGTPEGGA</sequence>
<accession>A0A9E6XUM3</accession>
<proteinExistence type="predicted"/>
<protein>
    <recommendedName>
        <fullName evidence="2">PucR C-terminal helix-turn-helix domain-containing protein</fullName>
    </recommendedName>
</protein>
<dbReference type="InterPro" id="IPR051448">
    <property type="entry name" value="CdaR-like_regulators"/>
</dbReference>
<organism evidence="3 4">
    <name type="scientific">Capillimicrobium parvum</name>
    <dbReference type="NCBI Taxonomy" id="2884022"/>
    <lineage>
        <taxon>Bacteria</taxon>
        <taxon>Bacillati</taxon>
        <taxon>Actinomycetota</taxon>
        <taxon>Thermoleophilia</taxon>
        <taxon>Solirubrobacterales</taxon>
        <taxon>Capillimicrobiaceae</taxon>
        <taxon>Capillimicrobium</taxon>
    </lineage>
</organism>
<dbReference type="PANTHER" id="PTHR33744">
    <property type="entry name" value="CARBOHYDRATE DIACID REGULATOR"/>
    <property type="match status" value="1"/>
</dbReference>
<dbReference type="InterPro" id="IPR042070">
    <property type="entry name" value="PucR_C-HTH_sf"/>
</dbReference>